<dbReference type="Proteomes" id="UP000813463">
    <property type="component" value="Chromosome 5"/>
</dbReference>
<accession>A0ABM3QPE9</accession>
<dbReference type="RefSeq" id="XP_056685228.1">
    <property type="nucleotide sequence ID" value="XM_056829250.1"/>
</dbReference>
<dbReference type="GeneID" id="130461244"/>
<name>A0ABM3QPE9_SPIOL</name>
<gene>
    <name evidence="2 3" type="primary">LOC130461244</name>
</gene>
<evidence type="ECO:0000313" key="2">
    <source>
        <dbReference type="RefSeq" id="XP_056685227.1"/>
    </source>
</evidence>
<sequence>MDEHLIAPDTYEDYSMLASPMVVESDDAYLSPPPSDTIVPETCNYSSPPPLDKVIPSVYAQSNEVEFSDLSDLVVPETPEHVFTEVECINSEERVRRFGELSKKIYSCSKEDSELVDQSQEKNTITSPHFESNFERCYGNSQYLVMVDHQVFGKQPDFILEYYKLMWPEHFPED</sequence>
<evidence type="ECO:0000313" key="3">
    <source>
        <dbReference type="RefSeq" id="XP_056685228.1"/>
    </source>
</evidence>
<keyword evidence="1" id="KW-1185">Reference proteome</keyword>
<protein>
    <submittedName>
        <fullName evidence="2 3">Uncharacterized protein</fullName>
    </submittedName>
</protein>
<organism evidence="1 2">
    <name type="scientific">Spinacia oleracea</name>
    <name type="common">Spinach</name>
    <dbReference type="NCBI Taxonomy" id="3562"/>
    <lineage>
        <taxon>Eukaryota</taxon>
        <taxon>Viridiplantae</taxon>
        <taxon>Streptophyta</taxon>
        <taxon>Embryophyta</taxon>
        <taxon>Tracheophyta</taxon>
        <taxon>Spermatophyta</taxon>
        <taxon>Magnoliopsida</taxon>
        <taxon>eudicotyledons</taxon>
        <taxon>Gunneridae</taxon>
        <taxon>Pentapetalae</taxon>
        <taxon>Caryophyllales</taxon>
        <taxon>Chenopodiaceae</taxon>
        <taxon>Chenopodioideae</taxon>
        <taxon>Anserineae</taxon>
        <taxon>Spinacia</taxon>
    </lineage>
</organism>
<evidence type="ECO:0000313" key="1">
    <source>
        <dbReference type="Proteomes" id="UP000813463"/>
    </source>
</evidence>
<reference evidence="1" key="1">
    <citation type="journal article" date="2021" name="Nat. Commun.">
        <title>Genomic analyses provide insights into spinach domestication and the genetic basis of agronomic traits.</title>
        <authorList>
            <person name="Cai X."/>
            <person name="Sun X."/>
            <person name="Xu C."/>
            <person name="Sun H."/>
            <person name="Wang X."/>
            <person name="Ge C."/>
            <person name="Zhang Z."/>
            <person name="Wang Q."/>
            <person name="Fei Z."/>
            <person name="Jiao C."/>
            <person name="Wang Q."/>
        </authorList>
    </citation>
    <scope>NUCLEOTIDE SEQUENCE [LARGE SCALE GENOMIC DNA]</scope>
    <source>
        <strain evidence="1">cv. Varoflay</strain>
    </source>
</reference>
<proteinExistence type="predicted"/>
<dbReference type="RefSeq" id="XP_056685227.1">
    <property type="nucleotide sequence ID" value="XM_056829249.1"/>
</dbReference>
<reference evidence="2 3" key="2">
    <citation type="submission" date="2025-05" db="UniProtKB">
        <authorList>
            <consortium name="RefSeq"/>
        </authorList>
    </citation>
    <scope>IDENTIFICATION</scope>
    <source>
        <tissue evidence="2 3">Leaf</tissue>
    </source>
</reference>